<keyword evidence="9" id="KW-1185">Reference proteome</keyword>
<feature type="transmembrane region" description="Helical" evidence="6">
    <location>
        <begin position="91"/>
        <end position="116"/>
    </location>
</feature>
<dbReference type="GO" id="GO:0016020">
    <property type="term" value="C:membrane"/>
    <property type="evidence" value="ECO:0007669"/>
    <property type="project" value="UniProtKB-SubCell"/>
</dbReference>
<dbReference type="InterPro" id="IPR037185">
    <property type="entry name" value="EmrE-like"/>
</dbReference>
<evidence type="ECO:0000256" key="2">
    <source>
        <dbReference type="ARBA" id="ARBA00007362"/>
    </source>
</evidence>
<feature type="domain" description="EamA" evidence="7">
    <location>
        <begin position="177"/>
        <end position="312"/>
    </location>
</feature>
<comment type="caution">
    <text evidence="8">The sequence shown here is derived from an EMBL/GenBank/DDBJ whole genome shotgun (WGS) entry which is preliminary data.</text>
</comment>
<keyword evidence="3 6" id="KW-0812">Transmembrane</keyword>
<dbReference type="RefSeq" id="WP_119668457.1">
    <property type="nucleotide sequence ID" value="NZ_QXED01000004.1"/>
</dbReference>
<feature type="transmembrane region" description="Helical" evidence="6">
    <location>
        <begin position="174"/>
        <end position="195"/>
    </location>
</feature>
<dbReference type="SUPFAM" id="SSF103481">
    <property type="entry name" value="Multidrug resistance efflux transporter EmrE"/>
    <property type="match status" value="2"/>
</dbReference>
<feature type="transmembrane region" description="Helical" evidence="6">
    <location>
        <begin position="295"/>
        <end position="313"/>
    </location>
</feature>
<evidence type="ECO:0000256" key="5">
    <source>
        <dbReference type="ARBA" id="ARBA00023136"/>
    </source>
</evidence>
<feature type="transmembrane region" description="Helical" evidence="6">
    <location>
        <begin position="46"/>
        <end position="65"/>
    </location>
</feature>
<comment type="similarity">
    <text evidence="2">Belongs to the EamA transporter family.</text>
</comment>
<dbReference type="InterPro" id="IPR000620">
    <property type="entry name" value="EamA_dom"/>
</dbReference>
<evidence type="ECO:0000256" key="1">
    <source>
        <dbReference type="ARBA" id="ARBA00004141"/>
    </source>
</evidence>
<feature type="transmembrane region" description="Helical" evidence="6">
    <location>
        <begin position="123"/>
        <end position="141"/>
    </location>
</feature>
<evidence type="ECO:0000256" key="3">
    <source>
        <dbReference type="ARBA" id="ARBA00022692"/>
    </source>
</evidence>
<evidence type="ECO:0000313" key="8">
    <source>
        <dbReference type="EMBL" id="RIV22272.1"/>
    </source>
</evidence>
<name>A0A418M841_9BACT</name>
<sequence>MNVPAETSTTGFSYWLGALFVFLAAFCFAMKGILIKLAYQYHIDSITLLTLRMLFALPFYIGIALNLSRQAAGQSAGGSSSVMGKLTLRQWATLAMLGITGYYLASFFNFLGLVYITAGLERILLFVYPTFVLLMNAVGFGRRITRLQVLALALTYAGILIAFIGNIETSAQKNVALGALWVILSGLVYAIYLVGSDSMISLVGSQRYTCYAMMAATVPTVLHCAAANGLQLTGYPLAVYGLALAMALFVTVIPTFMIAEGIKRVGSGNASIVASVGPIFTIVLATTVLNETISVAQIFGTLLVLTGVFLISWRGKR</sequence>
<dbReference type="InterPro" id="IPR050638">
    <property type="entry name" value="AA-Vitamin_Transporters"/>
</dbReference>
<dbReference type="PANTHER" id="PTHR32322:SF2">
    <property type="entry name" value="EAMA DOMAIN-CONTAINING PROTEIN"/>
    <property type="match status" value="1"/>
</dbReference>
<reference evidence="8 9" key="1">
    <citation type="submission" date="2018-08" db="EMBL/GenBank/DDBJ databases">
        <title>Fibrisoma montanum sp. nov., isolated from Danxia mountain soil.</title>
        <authorList>
            <person name="Huang Y."/>
        </authorList>
    </citation>
    <scope>NUCLEOTIDE SEQUENCE [LARGE SCALE GENOMIC DNA]</scope>
    <source>
        <strain evidence="8 9">HYT19</strain>
    </source>
</reference>
<protein>
    <submittedName>
        <fullName evidence="8">DMT family transporter</fullName>
    </submittedName>
</protein>
<keyword evidence="4 6" id="KW-1133">Transmembrane helix</keyword>
<keyword evidence="5 6" id="KW-0472">Membrane</keyword>
<dbReference type="Pfam" id="PF00892">
    <property type="entry name" value="EamA"/>
    <property type="match status" value="2"/>
</dbReference>
<dbReference type="EMBL" id="QXED01000004">
    <property type="protein sequence ID" value="RIV22272.1"/>
    <property type="molecule type" value="Genomic_DNA"/>
</dbReference>
<evidence type="ECO:0000313" key="9">
    <source>
        <dbReference type="Proteomes" id="UP000283523"/>
    </source>
</evidence>
<proteinExistence type="inferred from homology"/>
<organism evidence="8 9">
    <name type="scientific">Fibrisoma montanum</name>
    <dbReference type="NCBI Taxonomy" id="2305895"/>
    <lineage>
        <taxon>Bacteria</taxon>
        <taxon>Pseudomonadati</taxon>
        <taxon>Bacteroidota</taxon>
        <taxon>Cytophagia</taxon>
        <taxon>Cytophagales</taxon>
        <taxon>Spirosomataceae</taxon>
        <taxon>Fibrisoma</taxon>
    </lineage>
</organism>
<evidence type="ECO:0000256" key="4">
    <source>
        <dbReference type="ARBA" id="ARBA00022989"/>
    </source>
</evidence>
<dbReference type="PANTHER" id="PTHR32322">
    <property type="entry name" value="INNER MEMBRANE TRANSPORTER"/>
    <property type="match status" value="1"/>
</dbReference>
<comment type="subcellular location">
    <subcellularLocation>
        <location evidence="1">Membrane</location>
        <topology evidence="1">Multi-pass membrane protein</topology>
    </subcellularLocation>
</comment>
<feature type="domain" description="EamA" evidence="7">
    <location>
        <begin position="16"/>
        <end position="163"/>
    </location>
</feature>
<evidence type="ECO:0000256" key="6">
    <source>
        <dbReference type="SAM" id="Phobius"/>
    </source>
</evidence>
<dbReference type="Proteomes" id="UP000283523">
    <property type="component" value="Unassembled WGS sequence"/>
</dbReference>
<feature type="transmembrane region" description="Helical" evidence="6">
    <location>
        <begin position="147"/>
        <end position="167"/>
    </location>
</feature>
<feature type="transmembrane region" description="Helical" evidence="6">
    <location>
        <begin position="12"/>
        <end position="34"/>
    </location>
</feature>
<gene>
    <name evidence="8" type="ORF">DYU11_14705</name>
</gene>
<feature type="transmembrane region" description="Helical" evidence="6">
    <location>
        <begin position="270"/>
        <end position="289"/>
    </location>
</feature>
<dbReference type="AlphaFoldDB" id="A0A418M841"/>
<accession>A0A418M841</accession>
<evidence type="ECO:0000259" key="7">
    <source>
        <dbReference type="Pfam" id="PF00892"/>
    </source>
</evidence>
<dbReference type="OrthoDB" id="9813617at2"/>
<feature type="transmembrane region" description="Helical" evidence="6">
    <location>
        <begin position="237"/>
        <end position="258"/>
    </location>
</feature>